<dbReference type="PANTHER" id="PTHR10412">
    <property type="entry name" value="MANNOSYL-OLIGOSACCHARIDE GLUCOSIDASE"/>
    <property type="match status" value="1"/>
</dbReference>
<evidence type="ECO:0000256" key="1">
    <source>
        <dbReference type="ARBA" id="ARBA00004648"/>
    </source>
</evidence>
<keyword evidence="3 12" id="KW-0812">Transmembrane</keyword>
<evidence type="ECO:0000313" key="15">
    <source>
        <dbReference type="EMBL" id="KAF4652848.1"/>
    </source>
</evidence>
<evidence type="ECO:0000256" key="10">
    <source>
        <dbReference type="ARBA" id="ARBA00023295"/>
    </source>
</evidence>
<feature type="transmembrane region" description="Helical" evidence="12">
    <location>
        <begin position="247"/>
        <end position="266"/>
    </location>
</feature>
<keyword evidence="5" id="KW-0256">Endoplasmic reticulum</keyword>
<evidence type="ECO:0000256" key="4">
    <source>
        <dbReference type="ARBA" id="ARBA00022801"/>
    </source>
</evidence>
<dbReference type="EMBL" id="JABANN010000868">
    <property type="protein sequence ID" value="KAF4652848.1"/>
    <property type="molecule type" value="Genomic_DNA"/>
</dbReference>
<dbReference type="GO" id="GO:0005789">
    <property type="term" value="C:endoplasmic reticulum membrane"/>
    <property type="evidence" value="ECO:0007669"/>
    <property type="project" value="UniProtKB-SubCell"/>
</dbReference>
<keyword evidence="10" id="KW-0326">Glycosidase</keyword>
<sequence length="1049" mass="117887">MPAAQRKSTHPPKQGLGYRQFCLAFDGRPSFAEWDCDVDVDSRPKRSSHKGRVPVRLFVADDRGCLGVAGTGEVEKEDFARLRAPRFACGRVAGEKTVPTSRRKLAKLLESWEVIDEDDVWCMVEETQERPRSARRSYVDVAANEMGIDAWEEPYLVQTVLGKGSVASTVKAEESAGSEATTDEDEFGDLKGILEMKFSRSLRGRVEARRRHHQRAERKKEKMRRKSEVVFVMTREGHRRGGVRVPLWVRILLCIGMGIIIILSRVKLVSVPEFESLHSAPLVGVNVNSLFTDEYLSGRAWGTYIPQLLFALTPGHSQWEGDDPRRAPVVGLLWSDANGKDLRYECEVPEKSRVTFRYAEHCHSSGKFVAEDAKLRSSISASWRVRSGAIEVNAQVVNRYANRTEKFYFYVDDVDGNLGDYQISGLEKAAQHQLKWPSAEKFNVAELIQLRKRKIRKNGKILPGFDLVDGGEDCKDQSCLSLWVVEVAENATLRVRLESDKIIGSSDADDDDGYDAAVRRLWPNLKREMYHAVASVVGGVSDTRGELVVKDGPPVNRSLISMVPSRSFFPRGFLWDEGFHLLLMEEWDPTRALQILLSWLGMQDPQSGWIPREAALGPRQQSRVPRQFLPQDRTIANPPALLLTIRSIIAESRENFETLESVGSILRTLVAPHLDGWYDFLDKTQASPFSTSSTRCPRWTGRTAAHNLASGLDDYPRGVLVDEGLECHVDLTSWMVLFADTMVKINSTAVGVRPTRFWQGEQERLQSLLRTKMVNGKGMFSDLIGRQIVEKRKGKEGSVLSRPPWMSRGSAGGQCSPMDGIECDPYSDAPCCSPSGWCGGSRDHCECEGCIRYLPLEERMKKDKAFGRKYTVSAAPVHSPHVGYVTIFPLLLGLLHPIEDRQIILATIDVVNKELMTPYGLASLSKSDPLYRMGEDYWRGKIWGNINLLAIGALWHYGSVMDDSTITEMADSIRKGFMKTVEDGFKKKKSIYENYTPDRGEPAGAAPFTGWTAVAYVLATEEDNHWWEKAVGTLNVDQARHERYVSDEL</sequence>
<evidence type="ECO:0000313" key="16">
    <source>
        <dbReference type="Proteomes" id="UP000570595"/>
    </source>
</evidence>
<comment type="similarity">
    <text evidence="2">Belongs to the glycosyl hydrolase 63 family.</text>
</comment>
<evidence type="ECO:0000313" key="14">
    <source>
        <dbReference type="EMBL" id="KAF4651367.1"/>
    </source>
</evidence>
<comment type="caution">
    <text evidence="14">The sequence shown here is derived from an EMBL/GenBank/DDBJ whole genome shotgun (WGS) entry which is preliminary data.</text>
</comment>
<dbReference type="PANTHER" id="PTHR10412:SF11">
    <property type="entry name" value="MANNOSYL-OLIGOSACCHARIDE GLUCOSIDASE"/>
    <property type="match status" value="1"/>
</dbReference>
<keyword evidence="7 12" id="KW-1133">Transmembrane helix</keyword>
<dbReference type="InterPro" id="IPR012341">
    <property type="entry name" value="6hp_glycosidase-like_sf"/>
</dbReference>
<evidence type="ECO:0000256" key="5">
    <source>
        <dbReference type="ARBA" id="ARBA00022824"/>
    </source>
</evidence>
<dbReference type="InterPro" id="IPR004888">
    <property type="entry name" value="Glycoside_hydrolase_63"/>
</dbReference>
<keyword evidence="8 12" id="KW-0472">Membrane</keyword>
<dbReference type="EC" id="3.2.1.106" evidence="11"/>
<reference evidence="16 17" key="1">
    <citation type="submission" date="2020-04" db="EMBL/GenBank/DDBJ databases">
        <title>Perkinsus olseni comparative genomics.</title>
        <authorList>
            <person name="Bogema D.R."/>
        </authorList>
    </citation>
    <scope>NUCLEOTIDE SEQUENCE [LARGE SCALE GENOMIC DNA]</scope>
    <source>
        <strain evidence="14">ATCC PRA-179</strain>
        <strain evidence="15">ATCC PRA-31</strain>
    </source>
</reference>
<keyword evidence="6" id="KW-0735">Signal-anchor</keyword>
<evidence type="ECO:0000256" key="9">
    <source>
        <dbReference type="ARBA" id="ARBA00023180"/>
    </source>
</evidence>
<feature type="domain" description="Glycosyl hydrolase family 63 C-terminal" evidence="13">
    <location>
        <begin position="556"/>
        <end position="748"/>
    </location>
</feature>
<evidence type="ECO:0000256" key="2">
    <source>
        <dbReference type="ARBA" id="ARBA00010833"/>
    </source>
</evidence>
<dbReference type="Pfam" id="PF03200">
    <property type="entry name" value="Glyco_hydro_63"/>
    <property type="match status" value="2"/>
</dbReference>
<evidence type="ECO:0000313" key="17">
    <source>
        <dbReference type="Proteomes" id="UP000572268"/>
    </source>
</evidence>
<dbReference type="GO" id="GO:0004573">
    <property type="term" value="F:Glc3Man9GlcNAc2 oligosaccharide glucosidase activity"/>
    <property type="evidence" value="ECO:0007669"/>
    <property type="project" value="UniProtKB-EC"/>
</dbReference>
<dbReference type="CDD" id="cd10909">
    <property type="entry name" value="ChtBD1_GH18_2"/>
    <property type="match status" value="1"/>
</dbReference>
<dbReference type="GO" id="GO:0006487">
    <property type="term" value="P:protein N-linked glycosylation"/>
    <property type="evidence" value="ECO:0007669"/>
    <property type="project" value="TreeGrafter"/>
</dbReference>
<accession>A0A7J6KWS1</accession>
<dbReference type="EMBL" id="JABAHT010000865">
    <property type="protein sequence ID" value="KAF4651367.1"/>
    <property type="molecule type" value="Genomic_DNA"/>
</dbReference>
<protein>
    <recommendedName>
        <fullName evidence="11">mannosyl-oligosaccharide glucosidase</fullName>
        <ecNumber evidence="11">3.2.1.106</ecNumber>
    </recommendedName>
</protein>
<name>A0A7J6KWS1_PEROL</name>
<evidence type="ECO:0000256" key="12">
    <source>
        <dbReference type="SAM" id="Phobius"/>
    </source>
</evidence>
<dbReference type="InterPro" id="IPR008928">
    <property type="entry name" value="6-hairpin_glycosidase_sf"/>
</dbReference>
<evidence type="ECO:0000256" key="6">
    <source>
        <dbReference type="ARBA" id="ARBA00022968"/>
    </source>
</evidence>
<gene>
    <name evidence="14" type="primary">WDR19_2</name>
    <name evidence="15" type="ORF">FOL46_009465</name>
    <name evidence="14" type="ORF">FOZ61_010527</name>
</gene>
<comment type="subcellular location">
    <subcellularLocation>
        <location evidence="1">Endoplasmic reticulum membrane</location>
        <topology evidence="1">Single-pass type II membrane protein</topology>
    </subcellularLocation>
</comment>
<keyword evidence="9" id="KW-0325">Glycoprotein</keyword>
<evidence type="ECO:0000256" key="11">
    <source>
        <dbReference type="ARBA" id="ARBA00038888"/>
    </source>
</evidence>
<keyword evidence="4" id="KW-0378">Hydrolase</keyword>
<dbReference type="GO" id="GO:0009311">
    <property type="term" value="P:oligosaccharide metabolic process"/>
    <property type="evidence" value="ECO:0007669"/>
    <property type="project" value="InterPro"/>
</dbReference>
<dbReference type="Proteomes" id="UP000572268">
    <property type="component" value="Unassembled WGS sequence"/>
</dbReference>
<dbReference type="SUPFAM" id="SSF48208">
    <property type="entry name" value="Six-hairpin glycosidases"/>
    <property type="match status" value="1"/>
</dbReference>
<dbReference type="AlphaFoldDB" id="A0A7J6KWS1"/>
<dbReference type="OrthoDB" id="410058at2759"/>
<dbReference type="Proteomes" id="UP000570595">
    <property type="component" value="Unassembled WGS sequence"/>
</dbReference>
<evidence type="ECO:0000256" key="7">
    <source>
        <dbReference type="ARBA" id="ARBA00022989"/>
    </source>
</evidence>
<dbReference type="Gene3D" id="1.50.10.10">
    <property type="match status" value="1"/>
</dbReference>
<evidence type="ECO:0000259" key="13">
    <source>
        <dbReference type="Pfam" id="PF03200"/>
    </source>
</evidence>
<organism evidence="14 16">
    <name type="scientific">Perkinsus olseni</name>
    <name type="common">Perkinsus atlanticus</name>
    <dbReference type="NCBI Taxonomy" id="32597"/>
    <lineage>
        <taxon>Eukaryota</taxon>
        <taxon>Sar</taxon>
        <taxon>Alveolata</taxon>
        <taxon>Perkinsozoa</taxon>
        <taxon>Perkinsea</taxon>
        <taxon>Perkinsida</taxon>
        <taxon>Perkinsidae</taxon>
        <taxon>Perkinsus</taxon>
    </lineage>
</organism>
<feature type="domain" description="Glycosyl hydrolase family 63 C-terminal" evidence="13">
    <location>
        <begin position="878"/>
        <end position="1018"/>
    </location>
</feature>
<dbReference type="InterPro" id="IPR031335">
    <property type="entry name" value="Glyco_hydro_63_C"/>
</dbReference>
<proteinExistence type="inferred from homology"/>
<evidence type="ECO:0000256" key="3">
    <source>
        <dbReference type="ARBA" id="ARBA00022692"/>
    </source>
</evidence>
<evidence type="ECO:0000256" key="8">
    <source>
        <dbReference type="ARBA" id="ARBA00023136"/>
    </source>
</evidence>